<dbReference type="PANTHER" id="PTHR23348">
    <property type="entry name" value="PERIAXIN/AHNAK"/>
    <property type="match status" value="1"/>
</dbReference>
<evidence type="ECO:0000256" key="2">
    <source>
        <dbReference type="ARBA" id="ARBA00023242"/>
    </source>
</evidence>
<feature type="compositionally biased region" description="Basic and acidic residues" evidence="3">
    <location>
        <begin position="1046"/>
        <end position="1058"/>
    </location>
</feature>
<dbReference type="Ensembl" id="ENSCSET00000009352.1">
    <property type="protein sequence ID" value="ENSCSEP00000009243.1"/>
    <property type="gene ID" value="ENSCSEG00000005936.1"/>
</dbReference>
<feature type="region of interest" description="Disordered" evidence="3">
    <location>
        <begin position="372"/>
        <end position="399"/>
    </location>
</feature>
<feature type="region of interest" description="Disordered" evidence="3">
    <location>
        <begin position="1"/>
        <end position="26"/>
    </location>
</feature>
<reference evidence="4" key="2">
    <citation type="submission" date="2025-08" db="UniProtKB">
        <authorList>
            <consortium name="Ensembl"/>
        </authorList>
    </citation>
    <scope>IDENTIFICATION</scope>
</reference>
<dbReference type="GO" id="GO:0043484">
    <property type="term" value="P:regulation of RNA splicing"/>
    <property type="evidence" value="ECO:0007669"/>
    <property type="project" value="TreeGrafter"/>
</dbReference>
<comment type="subcellular location">
    <subcellularLocation>
        <location evidence="1">Nucleus</location>
    </subcellularLocation>
</comment>
<keyword evidence="2" id="KW-0539">Nucleus</keyword>
<organism evidence="4 5">
    <name type="scientific">Cynoglossus semilaevis</name>
    <name type="common">Tongue sole</name>
    <dbReference type="NCBI Taxonomy" id="244447"/>
    <lineage>
        <taxon>Eukaryota</taxon>
        <taxon>Metazoa</taxon>
        <taxon>Chordata</taxon>
        <taxon>Craniata</taxon>
        <taxon>Vertebrata</taxon>
        <taxon>Euteleostomi</taxon>
        <taxon>Actinopterygii</taxon>
        <taxon>Neopterygii</taxon>
        <taxon>Teleostei</taxon>
        <taxon>Neoteleostei</taxon>
        <taxon>Acanthomorphata</taxon>
        <taxon>Carangaria</taxon>
        <taxon>Pleuronectiformes</taxon>
        <taxon>Pleuronectoidei</taxon>
        <taxon>Cynoglossidae</taxon>
        <taxon>Cynoglossinae</taxon>
        <taxon>Cynoglossus</taxon>
    </lineage>
</organism>
<feature type="region of interest" description="Disordered" evidence="3">
    <location>
        <begin position="510"/>
        <end position="532"/>
    </location>
</feature>
<evidence type="ECO:0000256" key="3">
    <source>
        <dbReference type="SAM" id="MobiDB-lite"/>
    </source>
</evidence>
<evidence type="ECO:0000256" key="1">
    <source>
        <dbReference type="ARBA" id="ARBA00004123"/>
    </source>
</evidence>
<proteinExistence type="predicted"/>
<protein>
    <recommendedName>
        <fullName evidence="6">AHNAK nucleoprotein</fullName>
    </recommendedName>
</protein>
<feature type="region of interest" description="Disordered" evidence="3">
    <location>
        <begin position="1046"/>
        <end position="1076"/>
    </location>
</feature>
<reference evidence="4 5" key="1">
    <citation type="journal article" date="2014" name="Nat. Genet.">
        <title>Whole-genome sequence of a flatfish provides insights into ZW sex chromosome evolution and adaptation to a benthic lifestyle.</title>
        <authorList>
            <person name="Chen S."/>
            <person name="Zhang G."/>
            <person name="Shao C."/>
            <person name="Huang Q."/>
            <person name="Liu G."/>
            <person name="Zhang P."/>
            <person name="Song W."/>
            <person name="An N."/>
            <person name="Chalopin D."/>
            <person name="Volff J.N."/>
            <person name="Hong Y."/>
            <person name="Li Q."/>
            <person name="Sha Z."/>
            <person name="Zhou H."/>
            <person name="Xie M."/>
            <person name="Yu Q."/>
            <person name="Liu Y."/>
            <person name="Xiang H."/>
            <person name="Wang N."/>
            <person name="Wu K."/>
            <person name="Yang C."/>
            <person name="Zhou Q."/>
            <person name="Liao X."/>
            <person name="Yang L."/>
            <person name="Hu Q."/>
            <person name="Zhang J."/>
            <person name="Meng L."/>
            <person name="Jin L."/>
            <person name="Tian Y."/>
            <person name="Lian J."/>
            <person name="Yang J."/>
            <person name="Miao G."/>
            <person name="Liu S."/>
            <person name="Liang Z."/>
            <person name="Yan F."/>
            <person name="Li Y."/>
            <person name="Sun B."/>
            <person name="Zhang H."/>
            <person name="Zhang J."/>
            <person name="Zhu Y."/>
            <person name="Du M."/>
            <person name="Zhao Y."/>
            <person name="Schartl M."/>
            <person name="Tang Q."/>
            <person name="Wang J."/>
        </authorList>
    </citation>
    <scope>NUCLEOTIDE SEQUENCE</scope>
</reference>
<keyword evidence="5" id="KW-1185">Reference proteome</keyword>
<dbReference type="GeneTree" id="ENSGT00940000165073"/>
<dbReference type="AlphaFoldDB" id="A0A3P8V1F9"/>
<feature type="region of interest" description="Disordered" evidence="3">
    <location>
        <begin position="234"/>
        <end position="280"/>
    </location>
</feature>
<dbReference type="GO" id="GO:0032287">
    <property type="term" value="P:peripheral nervous system myelin maintenance"/>
    <property type="evidence" value="ECO:0007669"/>
    <property type="project" value="TreeGrafter"/>
</dbReference>
<dbReference type="Proteomes" id="UP000265120">
    <property type="component" value="Chromosome 4"/>
</dbReference>
<dbReference type="GO" id="GO:0005737">
    <property type="term" value="C:cytoplasm"/>
    <property type="evidence" value="ECO:0007669"/>
    <property type="project" value="TreeGrafter"/>
</dbReference>
<reference evidence="4" key="3">
    <citation type="submission" date="2025-09" db="UniProtKB">
        <authorList>
            <consortium name="Ensembl"/>
        </authorList>
    </citation>
    <scope>IDENTIFICATION</scope>
</reference>
<dbReference type="PANTHER" id="PTHR23348:SF42">
    <property type="entry name" value="PERIAXIN"/>
    <property type="match status" value="1"/>
</dbReference>
<sequence>MPSIDVSLPKGKGKIEGPDVEFEGDASGKFQMPYVKMPDIDVSLPKAKVEGPDLELKGKGGKFKMPHLSMPSIDVSLPKGKGKIEGPDFELEGDAGGKFKMPDVKMPDIDVSLPKAKVEGPDLELKGKGGKFKMPHLSMPSVDISLPKGKGKIEGADVEFEGDASGKFQMPYVKMPDIDVSLPKAKVEGPDLELKGKGGKFKMPHLSMPSFQRPYVKMPDIDVSLPKAKVEGPDLELKGKGGKFKMPHLSMPSVDISLPKGKGKTEGPDVELEGDAGGKFKMPDVKMSHVDISLPKGKIKGPDLELKGEGGKFKMPHLSMPSVDISLPKGKGKIEGADVEFEGDASGKFQRPYVKMPDIDVSLPKAKVEGPDLELKGKGGKFKMPHLSMPSVDISLPKGKGKIEGPDVDFEGDASGKFQRPYVKMPDIDVSLPKAKVEGPDLELKGKGGKFKMPHLSMPSIDVSLPKGKGKIEGPDFELEGDAGGKFKMPYVKMPDIDVSLPKAKVEGPDLELKGKGGKFKMPHLSMPSTEGPDVEFEADAGGKFKMPDVKMSHVDISLPKGKIKGPDLELKGEGGKFYLPEVSMPSIDVSLPKGKGKTEGPDVELEGDAGGKFKMPHMKMPDIDVSLPKINLQCPEMELEGDTRNVSGILSHDSPPKDTDITKAKFKGPVSKVGVPMMDIKGPKGDLKIDLGLYRGHNSKEKKKVELPDLPPNIVNTSSKVKGPKIKGTKFNIGMPKKKLAKGPLAQEQTGIKELDVQAKQECKLQEPEGERQVPKATLLDISVNNMQESSADTNVLPSPGAVAKIPMIPDIDFDIGTSLDKNNDPEQAKKIKIPKFGIPLPSISSPEDRMYGPETQYEGTKMPKVKKAVFVLVSNIQLTLSDNKIKPNFGKSKDKLSAFSSEMEWCQSSGQKSPGQYEHFNVTTEKSSLRVEKKISIDSKGTFSGKMKLPTLELTSPSGKLETGEDHKEISGNQGLDVFLRTDVGDETKAIMGEKASAGFTERSSIDVVSSHARTDLLDRDSSESPSGSGIELLSTQACVWSEMESKSTEDRELTSRFKIPKFSLKPHTGKDAG</sequence>
<name>A0A3P8V1F9_CYNSE</name>
<accession>A0A3P8V1F9</accession>
<dbReference type="GO" id="GO:0005634">
    <property type="term" value="C:nucleus"/>
    <property type="evidence" value="ECO:0007669"/>
    <property type="project" value="UniProtKB-SubCell"/>
</dbReference>
<evidence type="ECO:0000313" key="5">
    <source>
        <dbReference type="Proteomes" id="UP000265120"/>
    </source>
</evidence>
<evidence type="ECO:0000313" key="4">
    <source>
        <dbReference type="Ensembl" id="ENSCSEP00000009243.1"/>
    </source>
</evidence>
<evidence type="ECO:0008006" key="6">
    <source>
        <dbReference type="Google" id="ProtNLM"/>
    </source>
</evidence>
<dbReference type="InterPro" id="IPR052082">
    <property type="entry name" value="Myelin_sheath_structural"/>
</dbReference>